<organism evidence="2 3">
    <name type="scientific">Triticum urartu</name>
    <name type="common">Red wild einkorn</name>
    <name type="synonym">Crithodium urartu</name>
    <dbReference type="NCBI Taxonomy" id="4572"/>
    <lineage>
        <taxon>Eukaryota</taxon>
        <taxon>Viridiplantae</taxon>
        <taxon>Streptophyta</taxon>
        <taxon>Embryophyta</taxon>
        <taxon>Tracheophyta</taxon>
        <taxon>Spermatophyta</taxon>
        <taxon>Magnoliopsida</taxon>
        <taxon>Liliopsida</taxon>
        <taxon>Poales</taxon>
        <taxon>Poaceae</taxon>
        <taxon>BOP clade</taxon>
        <taxon>Pooideae</taxon>
        <taxon>Triticodae</taxon>
        <taxon>Triticeae</taxon>
        <taxon>Triticinae</taxon>
        <taxon>Triticum</taxon>
    </lineage>
</organism>
<dbReference type="AlphaFoldDB" id="A0A8R7UUM8"/>
<name>A0A8R7UUM8_TRIUA</name>
<dbReference type="InterPro" id="IPR021109">
    <property type="entry name" value="Peptidase_aspartic_dom_sf"/>
</dbReference>
<proteinExistence type="predicted"/>
<dbReference type="PANTHER" id="PTHR33067">
    <property type="entry name" value="RNA-DIRECTED DNA POLYMERASE-RELATED"/>
    <property type="match status" value="1"/>
</dbReference>
<dbReference type="EnsemblPlants" id="TuG1812G0600001624.01.T01">
    <property type="protein sequence ID" value="TuG1812G0600001624.01.T01.cds377714"/>
    <property type="gene ID" value="TuG1812G0600001624.01"/>
</dbReference>
<dbReference type="PANTHER" id="PTHR33067:SF31">
    <property type="entry name" value="RNA-DIRECTED DNA POLYMERASE"/>
    <property type="match status" value="1"/>
</dbReference>
<dbReference type="Proteomes" id="UP000015106">
    <property type="component" value="Chromosome 6"/>
</dbReference>
<evidence type="ECO:0000313" key="3">
    <source>
        <dbReference type="Proteomes" id="UP000015106"/>
    </source>
</evidence>
<reference evidence="2" key="3">
    <citation type="submission" date="2022-06" db="UniProtKB">
        <authorList>
            <consortium name="EnsemblPlants"/>
        </authorList>
    </citation>
    <scope>IDENTIFICATION</scope>
</reference>
<dbReference type="Gramene" id="TuG1812G0600001624.01.T01">
    <property type="protein sequence ID" value="TuG1812G0600001624.01.T01.cds377714"/>
    <property type="gene ID" value="TuG1812G0600001624.01"/>
</dbReference>
<accession>A0A8R7UUM8</accession>
<reference evidence="3" key="1">
    <citation type="journal article" date="2013" name="Nature">
        <title>Draft genome of the wheat A-genome progenitor Triticum urartu.</title>
        <authorList>
            <person name="Ling H.Q."/>
            <person name="Zhao S."/>
            <person name="Liu D."/>
            <person name="Wang J."/>
            <person name="Sun H."/>
            <person name="Zhang C."/>
            <person name="Fan H."/>
            <person name="Li D."/>
            <person name="Dong L."/>
            <person name="Tao Y."/>
            <person name="Gao C."/>
            <person name="Wu H."/>
            <person name="Li Y."/>
            <person name="Cui Y."/>
            <person name="Guo X."/>
            <person name="Zheng S."/>
            <person name="Wang B."/>
            <person name="Yu K."/>
            <person name="Liang Q."/>
            <person name="Yang W."/>
            <person name="Lou X."/>
            <person name="Chen J."/>
            <person name="Feng M."/>
            <person name="Jian J."/>
            <person name="Zhang X."/>
            <person name="Luo G."/>
            <person name="Jiang Y."/>
            <person name="Liu J."/>
            <person name="Wang Z."/>
            <person name="Sha Y."/>
            <person name="Zhang B."/>
            <person name="Wu H."/>
            <person name="Tang D."/>
            <person name="Shen Q."/>
            <person name="Xue P."/>
            <person name="Zou S."/>
            <person name="Wang X."/>
            <person name="Liu X."/>
            <person name="Wang F."/>
            <person name="Yang Y."/>
            <person name="An X."/>
            <person name="Dong Z."/>
            <person name="Zhang K."/>
            <person name="Zhang X."/>
            <person name="Luo M.C."/>
            <person name="Dvorak J."/>
            <person name="Tong Y."/>
            <person name="Wang J."/>
            <person name="Yang H."/>
            <person name="Li Z."/>
            <person name="Wang D."/>
            <person name="Zhang A."/>
            <person name="Wang J."/>
        </authorList>
    </citation>
    <scope>NUCLEOTIDE SEQUENCE</scope>
    <source>
        <strain evidence="3">cv. G1812</strain>
    </source>
</reference>
<keyword evidence="3" id="KW-1185">Reference proteome</keyword>
<evidence type="ECO:0000256" key="1">
    <source>
        <dbReference type="SAM" id="MobiDB-lite"/>
    </source>
</evidence>
<reference evidence="2" key="2">
    <citation type="submission" date="2018-03" db="EMBL/GenBank/DDBJ databases">
        <title>The Triticum urartu genome reveals the dynamic nature of wheat genome evolution.</title>
        <authorList>
            <person name="Ling H."/>
            <person name="Ma B."/>
            <person name="Shi X."/>
            <person name="Liu H."/>
            <person name="Dong L."/>
            <person name="Sun H."/>
            <person name="Cao Y."/>
            <person name="Gao Q."/>
            <person name="Zheng S."/>
            <person name="Li Y."/>
            <person name="Yu Y."/>
            <person name="Du H."/>
            <person name="Qi M."/>
            <person name="Li Y."/>
            <person name="Yu H."/>
            <person name="Cui Y."/>
            <person name="Wang N."/>
            <person name="Chen C."/>
            <person name="Wu H."/>
            <person name="Zhao Y."/>
            <person name="Zhang J."/>
            <person name="Li Y."/>
            <person name="Zhou W."/>
            <person name="Zhang B."/>
            <person name="Hu W."/>
            <person name="Eijk M."/>
            <person name="Tang J."/>
            <person name="Witsenboer H."/>
            <person name="Zhao S."/>
            <person name="Li Z."/>
            <person name="Zhang A."/>
            <person name="Wang D."/>
            <person name="Liang C."/>
        </authorList>
    </citation>
    <scope>NUCLEOTIDE SEQUENCE [LARGE SCALE GENOMIC DNA]</scope>
    <source>
        <strain evidence="2">cv. G1812</strain>
    </source>
</reference>
<sequence length="122" mass="13814">MGRTSPLVEPCRGPKAGKSGDPRSQNADTMGRINDVLILANRNYFPIDFIVLDIDCNLSCPIILGRPFLHTIDAVIDMKEGNIKFQFTLRKGMKHFPRTRIRPPYESIMMASYGSRNKDDKT</sequence>
<feature type="region of interest" description="Disordered" evidence="1">
    <location>
        <begin position="1"/>
        <end position="28"/>
    </location>
</feature>
<evidence type="ECO:0000313" key="2">
    <source>
        <dbReference type="EnsemblPlants" id="TuG1812G0600001624.01.T01.cds377714"/>
    </source>
</evidence>
<evidence type="ECO:0008006" key="4">
    <source>
        <dbReference type="Google" id="ProtNLM"/>
    </source>
</evidence>
<protein>
    <recommendedName>
        <fullName evidence="4">Reverse transcriptase domain-containing protein</fullName>
    </recommendedName>
</protein>
<dbReference type="Gene3D" id="2.40.70.10">
    <property type="entry name" value="Acid Proteases"/>
    <property type="match status" value="1"/>
</dbReference>